<dbReference type="InterPro" id="IPR003029">
    <property type="entry name" value="S1_domain"/>
</dbReference>
<dbReference type="FunFam" id="3.30.70.1130:FF:000002">
    <property type="entry name" value="Translation initiation factor 2 subunit alpha"/>
    <property type="match status" value="1"/>
</dbReference>
<dbReference type="SUPFAM" id="SSF50249">
    <property type="entry name" value="Nucleic acid-binding proteins"/>
    <property type="match status" value="1"/>
</dbReference>
<evidence type="ECO:0000313" key="6">
    <source>
        <dbReference type="EMBL" id="KKL53651.1"/>
    </source>
</evidence>
<comment type="similarity">
    <text evidence="1">Belongs to the eIF-2-alpha family.</text>
</comment>
<sequence length="267" mass="30209">MTTEMQELPEAGEIVLATISKVSDHGAYVTLDEYNNVPGFLHISEIAPGWVRTIGRYVKSGEKNVLLVKKVRFDRNEIDLSLKQISKDQKKKKLLEVKRYEKGRTIIQSVKESAKLSDKDTEKLEEELFSKYDSIYDAFLDVARKGISVLNDLKLAKKTISAIEEVSSKIKLPSVQIRGILELTSNKPDGVDIIKKILLDSAKKDQETNSEITYIGAPKYRLGISAQDFKSAEKTLKPILTKIQDSIEKQKGTFKFTREDSKKTRVI</sequence>
<evidence type="ECO:0000256" key="3">
    <source>
        <dbReference type="ARBA" id="ARBA00022884"/>
    </source>
</evidence>
<accession>A0A0F9DIK7</accession>
<evidence type="ECO:0000259" key="5">
    <source>
        <dbReference type="PROSITE" id="PS50126"/>
    </source>
</evidence>
<dbReference type="InterPro" id="IPR024055">
    <property type="entry name" value="TIF2_asu_C"/>
</dbReference>
<protein>
    <recommendedName>
        <fullName evidence="5">S1 motif domain-containing protein</fullName>
    </recommendedName>
</protein>
<dbReference type="SUPFAM" id="SSF110993">
    <property type="entry name" value="eIF-2-alpha, C-terminal domain"/>
    <property type="match status" value="1"/>
</dbReference>
<proteinExistence type="inferred from homology"/>
<dbReference type="PROSITE" id="PS50126">
    <property type="entry name" value="S1"/>
    <property type="match status" value="1"/>
</dbReference>
<dbReference type="EMBL" id="LAZR01031472">
    <property type="protein sequence ID" value="KKL53651.1"/>
    <property type="molecule type" value="Genomic_DNA"/>
</dbReference>
<dbReference type="Gene3D" id="3.30.70.1130">
    <property type="entry name" value="EIF_2_alpha"/>
    <property type="match status" value="1"/>
</dbReference>
<dbReference type="InterPro" id="IPR012340">
    <property type="entry name" value="NA-bd_OB-fold"/>
</dbReference>
<feature type="domain" description="S1 motif" evidence="5">
    <location>
        <begin position="12"/>
        <end position="83"/>
    </location>
</feature>
<dbReference type="PANTHER" id="PTHR10602">
    <property type="entry name" value="EUKARYOTIC TRANSLATION INITIATION FACTOR 2 SUBUNIT 1"/>
    <property type="match status" value="1"/>
</dbReference>
<evidence type="ECO:0000256" key="2">
    <source>
        <dbReference type="ARBA" id="ARBA00022540"/>
    </source>
</evidence>
<comment type="caution">
    <text evidence="6">The sequence shown here is derived from an EMBL/GenBank/DDBJ whole genome shotgun (WGS) entry which is preliminary data.</text>
</comment>
<evidence type="ECO:0000256" key="4">
    <source>
        <dbReference type="ARBA" id="ARBA00022917"/>
    </source>
</evidence>
<keyword evidence="2" id="KW-0396">Initiation factor</keyword>
<dbReference type="PANTHER" id="PTHR10602:SF0">
    <property type="entry name" value="EUKARYOTIC TRANSLATION INITIATION FACTOR 2 SUBUNIT 1"/>
    <property type="match status" value="1"/>
</dbReference>
<dbReference type="SUPFAM" id="SSF116742">
    <property type="entry name" value="eIF2alpha middle domain-like"/>
    <property type="match status" value="1"/>
</dbReference>
<dbReference type="AlphaFoldDB" id="A0A0F9DIK7"/>
<gene>
    <name evidence="6" type="ORF">LCGC14_2273310</name>
</gene>
<dbReference type="Pfam" id="PF07541">
    <property type="entry name" value="EIF_2_alpha"/>
    <property type="match status" value="1"/>
</dbReference>
<dbReference type="Gene3D" id="1.10.150.190">
    <property type="entry name" value="Translation initiation factor 2, subunit 1, domain 2"/>
    <property type="match status" value="1"/>
</dbReference>
<dbReference type="GO" id="GO:0043022">
    <property type="term" value="F:ribosome binding"/>
    <property type="evidence" value="ECO:0007669"/>
    <property type="project" value="TreeGrafter"/>
</dbReference>
<dbReference type="InterPro" id="IPR011488">
    <property type="entry name" value="TIF_2_asu"/>
</dbReference>
<dbReference type="NCBIfam" id="NF003064">
    <property type="entry name" value="PRK03987.1-4"/>
    <property type="match status" value="1"/>
</dbReference>
<dbReference type="SMART" id="SM00316">
    <property type="entry name" value="S1"/>
    <property type="match status" value="1"/>
</dbReference>
<keyword evidence="3" id="KW-0694">RNA-binding</keyword>
<dbReference type="InterPro" id="IPR024054">
    <property type="entry name" value="TIF2_asu_middle_sf"/>
</dbReference>
<dbReference type="GO" id="GO:0003723">
    <property type="term" value="F:RNA binding"/>
    <property type="evidence" value="ECO:0007669"/>
    <property type="project" value="UniProtKB-KW"/>
</dbReference>
<dbReference type="CDD" id="cd04452">
    <property type="entry name" value="S1_IF2_alpha"/>
    <property type="match status" value="1"/>
</dbReference>
<organism evidence="6">
    <name type="scientific">marine sediment metagenome</name>
    <dbReference type="NCBI Taxonomy" id="412755"/>
    <lineage>
        <taxon>unclassified sequences</taxon>
        <taxon>metagenomes</taxon>
        <taxon>ecological metagenomes</taxon>
    </lineage>
</organism>
<keyword evidence="4" id="KW-0648">Protein biosynthesis</keyword>
<name>A0A0F9DIK7_9ZZZZ</name>
<dbReference type="Gene3D" id="2.40.50.140">
    <property type="entry name" value="Nucleic acid-binding proteins"/>
    <property type="match status" value="1"/>
</dbReference>
<reference evidence="6" key="1">
    <citation type="journal article" date="2015" name="Nature">
        <title>Complex archaea that bridge the gap between prokaryotes and eukaryotes.</title>
        <authorList>
            <person name="Spang A."/>
            <person name="Saw J.H."/>
            <person name="Jorgensen S.L."/>
            <person name="Zaremba-Niedzwiedzka K."/>
            <person name="Martijn J."/>
            <person name="Lind A.E."/>
            <person name="van Eijk R."/>
            <person name="Schleper C."/>
            <person name="Guy L."/>
            <person name="Ettema T.J."/>
        </authorList>
    </citation>
    <scope>NUCLEOTIDE SEQUENCE</scope>
</reference>
<evidence type="ECO:0000256" key="1">
    <source>
        <dbReference type="ARBA" id="ARBA00007223"/>
    </source>
</evidence>
<dbReference type="InterPro" id="IPR044126">
    <property type="entry name" value="S1_IF2_alpha"/>
</dbReference>
<dbReference type="Pfam" id="PF00575">
    <property type="entry name" value="S1"/>
    <property type="match status" value="1"/>
</dbReference>
<dbReference type="GO" id="GO:0003743">
    <property type="term" value="F:translation initiation factor activity"/>
    <property type="evidence" value="ECO:0007669"/>
    <property type="project" value="UniProtKB-KW"/>
</dbReference>